<name>A0AAV5LK84_9ROSI</name>
<protein>
    <submittedName>
        <fullName evidence="1">Uncharacterized protein</fullName>
    </submittedName>
</protein>
<sequence length="36" mass="4435">MNDRRLPAENRRWHAAWLSEKEASVEDPVAERQWHY</sequence>
<organism evidence="1 2">
    <name type="scientific">Rubroshorea leprosula</name>
    <dbReference type="NCBI Taxonomy" id="152421"/>
    <lineage>
        <taxon>Eukaryota</taxon>
        <taxon>Viridiplantae</taxon>
        <taxon>Streptophyta</taxon>
        <taxon>Embryophyta</taxon>
        <taxon>Tracheophyta</taxon>
        <taxon>Spermatophyta</taxon>
        <taxon>Magnoliopsida</taxon>
        <taxon>eudicotyledons</taxon>
        <taxon>Gunneridae</taxon>
        <taxon>Pentapetalae</taxon>
        <taxon>rosids</taxon>
        <taxon>malvids</taxon>
        <taxon>Malvales</taxon>
        <taxon>Dipterocarpaceae</taxon>
        <taxon>Rubroshorea</taxon>
    </lineage>
</organism>
<dbReference type="AlphaFoldDB" id="A0AAV5LK84"/>
<accession>A0AAV5LK84</accession>
<dbReference type="EMBL" id="BPVZ01000121">
    <property type="protein sequence ID" value="GKV37233.1"/>
    <property type="molecule type" value="Genomic_DNA"/>
</dbReference>
<reference evidence="1 2" key="1">
    <citation type="journal article" date="2021" name="Commun. Biol.">
        <title>The genome of Shorea leprosula (Dipterocarpaceae) highlights the ecological relevance of drought in aseasonal tropical rainforests.</title>
        <authorList>
            <person name="Ng K.K.S."/>
            <person name="Kobayashi M.J."/>
            <person name="Fawcett J.A."/>
            <person name="Hatakeyama M."/>
            <person name="Paape T."/>
            <person name="Ng C.H."/>
            <person name="Ang C.C."/>
            <person name="Tnah L.H."/>
            <person name="Lee C.T."/>
            <person name="Nishiyama T."/>
            <person name="Sese J."/>
            <person name="O'Brien M.J."/>
            <person name="Copetti D."/>
            <person name="Mohd Noor M.I."/>
            <person name="Ong R.C."/>
            <person name="Putra M."/>
            <person name="Sireger I.Z."/>
            <person name="Indrioko S."/>
            <person name="Kosugi Y."/>
            <person name="Izuno A."/>
            <person name="Isagi Y."/>
            <person name="Lee S.L."/>
            <person name="Shimizu K.K."/>
        </authorList>
    </citation>
    <scope>NUCLEOTIDE SEQUENCE [LARGE SCALE GENOMIC DNA]</scope>
    <source>
        <strain evidence="1">214</strain>
    </source>
</reference>
<proteinExistence type="predicted"/>
<comment type="caution">
    <text evidence="1">The sequence shown here is derived from an EMBL/GenBank/DDBJ whole genome shotgun (WGS) entry which is preliminary data.</text>
</comment>
<evidence type="ECO:0000313" key="1">
    <source>
        <dbReference type="EMBL" id="GKV37233.1"/>
    </source>
</evidence>
<gene>
    <name evidence="1" type="ORF">SLEP1_g45290</name>
</gene>
<evidence type="ECO:0000313" key="2">
    <source>
        <dbReference type="Proteomes" id="UP001054252"/>
    </source>
</evidence>
<dbReference type="Proteomes" id="UP001054252">
    <property type="component" value="Unassembled WGS sequence"/>
</dbReference>
<keyword evidence="2" id="KW-1185">Reference proteome</keyword>